<dbReference type="Pfam" id="PF21211">
    <property type="entry name" value="FkbH_N"/>
    <property type="match status" value="1"/>
</dbReference>
<evidence type="ECO:0000313" key="3">
    <source>
        <dbReference type="Proteomes" id="UP000337189"/>
    </source>
</evidence>
<dbReference type="SUPFAM" id="SSF56784">
    <property type="entry name" value="HAD-like"/>
    <property type="match status" value="1"/>
</dbReference>
<dbReference type="AlphaFoldDB" id="A0A5E4XRB4"/>
<dbReference type="InterPro" id="IPR010033">
    <property type="entry name" value="HAD_SF_ppase_IIIC"/>
</dbReference>
<dbReference type="OrthoDB" id="323926at2"/>
<evidence type="ECO:0000313" key="2">
    <source>
        <dbReference type="EMBL" id="VVE38880.1"/>
    </source>
</evidence>
<gene>
    <name evidence="2" type="ORF">PCO31110_04091</name>
</gene>
<dbReference type="Gene3D" id="3.40.50.1000">
    <property type="entry name" value="HAD superfamily/HAD-like"/>
    <property type="match status" value="1"/>
</dbReference>
<dbReference type="RefSeq" id="WP_150691279.1">
    <property type="nucleotide sequence ID" value="NZ_CABPSJ010000006.1"/>
</dbReference>
<accession>A0A5E4XRB4</accession>
<feature type="domain" description="BF1531-like N-terminal" evidence="1">
    <location>
        <begin position="69"/>
        <end position="246"/>
    </location>
</feature>
<dbReference type="Gene3D" id="3.40.50.1110">
    <property type="entry name" value="SGNH hydrolase"/>
    <property type="match status" value="1"/>
</dbReference>
<dbReference type="GO" id="GO:0016788">
    <property type="term" value="F:hydrolase activity, acting on ester bonds"/>
    <property type="evidence" value="ECO:0007669"/>
    <property type="project" value="UniProtKB-ARBA"/>
</dbReference>
<dbReference type="InterPro" id="IPR023214">
    <property type="entry name" value="HAD_sf"/>
</dbReference>
<dbReference type="NCBIfam" id="TIGR01686">
    <property type="entry name" value="FkbH"/>
    <property type="match status" value="1"/>
</dbReference>
<dbReference type="EMBL" id="CABPSJ010000006">
    <property type="protein sequence ID" value="VVE38880.1"/>
    <property type="molecule type" value="Genomic_DNA"/>
</dbReference>
<dbReference type="InterPro" id="IPR010037">
    <property type="entry name" value="FkbH_domain"/>
</dbReference>
<dbReference type="InterPro" id="IPR049369">
    <property type="entry name" value="BF1531-like_N"/>
</dbReference>
<reference evidence="2 3" key="1">
    <citation type="submission" date="2019-08" db="EMBL/GenBank/DDBJ databases">
        <authorList>
            <person name="Peeters C."/>
        </authorList>
    </citation>
    <scope>NUCLEOTIDE SEQUENCE [LARGE SCALE GENOMIC DNA]</scope>
    <source>
        <strain evidence="2 3">LMG 31110</strain>
    </source>
</reference>
<dbReference type="Proteomes" id="UP000337189">
    <property type="component" value="Unassembled WGS sequence"/>
</dbReference>
<proteinExistence type="predicted"/>
<dbReference type="InterPro" id="IPR036514">
    <property type="entry name" value="SGNH_hydro_sf"/>
</dbReference>
<evidence type="ECO:0000259" key="1">
    <source>
        <dbReference type="Pfam" id="PF21211"/>
    </source>
</evidence>
<sequence>MPELNWLPCSPDWAQQVDALPRDVAPAWSELTRLANENLDFVQTAKLDKRLIKAYGTQAPTALTTPPVRLAVLGSSTMDQLLPGLRVGALRRNLWMQMYVPDYGQYLRETLDPSSGLYAFAPNVALCAFDSQHLIGNETAAMTATDADAIVAGAIDNLRELWRRLREDIGAHVIQQTLMPTQVALMGNNEQRMPGAARWLTHRLNKAMRQAADEAGVDILALDDACEQDGLNAWHDPRLWLRAKQYVTPAAAPAYGDLVARLIAARRGASAKCLVLDLDNTLWGGVIGDDGLAGIVLGQGNGEGEAYAAFQRYARDLTRRGVILAVCSKNDEANALQPFTSHPEMVLKRDDIACFVANWQDKASNLRTIASQLNIGLDALVFADDNPFERNLVRRELPMVNVPEMPEDPALYASTIARGGYFEGVTLTAEDRERAGLYQANLQREAMRTSQKDLASYLASLQMVLEWNTFNTTDLPRVVQLMGKTNQFNLTTRRHTEDEVLEMMRDPRAVLLHFRLKDSFGDNGIIAVIAALPDTKAGAEGDWRIDTWLMSCRVLGREVERATLGVLAEQARAAGAKRLIGEYIPTAKNGMVKHHYQNLGFASLAEHENATEWVLDLGEFSPQSAPMEIRSMK</sequence>
<protein>
    <submittedName>
        <fullName evidence="2">FkbH-like protein</fullName>
    </submittedName>
</protein>
<dbReference type="NCBIfam" id="TIGR01681">
    <property type="entry name" value="HAD-SF-IIIC"/>
    <property type="match status" value="1"/>
</dbReference>
<organism evidence="2 3">
    <name type="scientific">Pandoraea communis</name>
    <dbReference type="NCBI Taxonomy" id="2508297"/>
    <lineage>
        <taxon>Bacteria</taxon>
        <taxon>Pseudomonadati</taxon>
        <taxon>Pseudomonadota</taxon>
        <taxon>Betaproteobacteria</taxon>
        <taxon>Burkholderiales</taxon>
        <taxon>Burkholderiaceae</taxon>
        <taxon>Pandoraea</taxon>
    </lineage>
</organism>
<dbReference type="InterPro" id="IPR036412">
    <property type="entry name" value="HAD-like_sf"/>
</dbReference>
<name>A0A5E4XRB4_9BURK</name>